<reference evidence="4" key="1">
    <citation type="journal article" date="2019" name="Int. J. Syst. Evol. Microbiol.">
        <title>The Global Catalogue of Microorganisms (GCM) 10K type strain sequencing project: providing services to taxonomists for standard genome sequencing and annotation.</title>
        <authorList>
            <consortium name="The Broad Institute Genomics Platform"/>
            <consortium name="The Broad Institute Genome Sequencing Center for Infectious Disease"/>
            <person name="Wu L."/>
            <person name="Ma J."/>
        </authorList>
    </citation>
    <scope>NUCLEOTIDE SEQUENCE [LARGE SCALE GENOMIC DNA]</scope>
    <source>
        <strain evidence="4">JCM 31920</strain>
    </source>
</reference>
<gene>
    <name evidence="3" type="ORF">GCM10023091_27280</name>
</gene>
<keyword evidence="1" id="KW-0328">Glycosyltransferase</keyword>
<dbReference type="PANTHER" id="PTHR30160:SF1">
    <property type="entry name" value="LIPOPOLYSACCHARIDE 1,2-N-ACETYLGLUCOSAMINETRANSFERASE-RELATED"/>
    <property type="match status" value="1"/>
</dbReference>
<sequence>MIVRFSSIGDIVLTTPLIRCLKLQYPGAEIHYVVKKKFAMVLADNPYIDHLHLLDGNLRDLVKAFRKERFDYVIDLHKTLRSYWLRILLGRKVLAYRKLSVEKFLITRFGIDLLPKAKHVVDRILDTIKPLGVKPDGKPVDYFLRESDRYDCGLLPETHRKHFVAFVIGGQHFTKRLPEEKIRLICETLRLPVVLLGGPEDAGAAQQVAAGLQEKVVDLCGKLSFNQSVSVMQQSAAVIAHDTGLMHISAAWNQPVVSVWGATSPDKFGVWPYLASRRFEAQVPGLSCNPCSNFGSAACPKGHFNCMRKQDAALIAEKAGALIPADSPGLGRP</sequence>
<dbReference type="Pfam" id="PF01075">
    <property type="entry name" value="Glyco_transf_9"/>
    <property type="match status" value="1"/>
</dbReference>
<evidence type="ECO:0000313" key="3">
    <source>
        <dbReference type="EMBL" id="GAA4441667.1"/>
    </source>
</evidence>
<name>A0ABP8M264_9BACT</name>
<organism evidence="3 4">
    <name type="scientific">Ravibacter arvi</name>
    <dbReference type="NCBI Taxonomy" id="2051041"/>
    <lineage>
        <taxon>Bacteria</taxon>
        <taxon>Pseudomonadati</taxon>
        <taxon>Bacteroidota</taxon>
        <taxon>Cytophagia</taxon>
        <taxon>Cytophagales</taxon>
        <taxon>Spirosomataceae</taxon>
        <taxon>Ravibacter</taxon>
    </lineage>
</organism>
<dbReference type="EMBL" id="BAABEY010000025">
    <property type="protein sequence ID" value="GAA4441667.1"/>
    <property type="molecule type" value="Genomic_DNA"/>
</dbReference>
<comment type="caution">
    <text evidence="3">The sequence shown here is derived from an EMBL/GenBank/DDBJ whole genome shotgun (WGS) entry which is preliminary data.</text>
</comment>
<keyword evidence="4" id="KW-1185">Reference proteome</keyword>
<dbReference type="PANTHER" id="PTHR30160">
    <property type="entry name" value="TETRAACYLDISACCHARIDE 4'-KINASE-RELATED"/>
    <property type="match status" value="1"/>
</dbReference>
<dbReference type="SUPFAM" id="SSF53756">
    <property type="entry name" value="UDP-Glycosyltransferase/glycogen phosphorylase"/>
    <property type="match status" value="1"/>
</dbReference>
<evidence type="ECO:0000256" key="1">
    <source>
        <dbReference type="ARBA" id="ARBA00022676"/>
    </source>
</evidence>
<evidence type="ECO:0000313" key="4">
    <source>
        <dbReference type="Proteomes" id="UP001501508"/>
    </source>
</evidence>
<dbReference type="InterPro" id="IPR051199">
    <property type="entry name" value="LPS_LOS_Heptosyltrfase"/>
</dbReference>
<dbReference type="InterPro" id="IPR002201">
    <property type="entry name" value="Glyco_trans_9"/>
</dbReference>
<evidence type="ECO:0000256" key="2">
    <source>
        <dbReference type="ARBA" id="ARBA00022679"/>
    </source>
</evidence>
<dbReference type="Gene3D" id="3.40.50.2000">
    <property type="entry name" value="Glycogen Phosphorylase B"/>
    <property type="match status" value="2"/>
</dbReference>
<dbReference type="Proteomes" id="UP001501508">
    <property type="component" value="Unassembled WGS sequence"/>
</dbReference>
<accession>A0ABP8M264</accession>
<protein>
    <submittedName>
        <fullName evidence="3">Glycosyltransferase family 9 protein</fullName>
    </submittedName>
</protein>
<keyword evidence="2" id="KW-0808">Transferase</keyword>
<dbReference type="CDD" id="cd03789">
    <property type="entry name" value="GT9_LPS_heptosyltransferase"/>
    <property type="match status" value="1"/>
</dbReference>
<proteinExistence type="predicted"/>